<dbReference type="OrthoDB" id="412402at2759"/>
<protein>
    <submittedName>
        <fullName evidence="1">Uncharacterized protein</fullName>
    </submittedName>
</protein>
<dbReference type="Proteomes" id="UP000039046">
    <property type="component" value="Unassembled WGS sequence"/>
</dbReference>
<organism evidence="1 2">
    <name type="scientific">[Torrubiella] hemipterigena</name>
    <dbReference type="NCBI Taxonomy" id="1531966"/>
    <lineage>
        <taxon>Eukaryota</taxon>
        <taxon>Fungi</taxon>
        <taxon>Dikarya</taxon>
        <taxon>Ascomycota</taxon>
        <taxon>Pezizomycotina</taxon>
        <taxon>Sordariomycetes</taxon>
        <taxon>Hypocreomycetidae</taxon>
        <taxon>Hypocreales</taxon>
        <taxon>Clavicipitaceae</taxon>
        <taxon>Clavicipitaceae incertae sedis</taxon>
        <taxon>'Torrubiella' clade</taxon>
    </lineage>
</organism>
<dbReference type="HOGENOM" id="CLU_1416092_0_0_1"/>
<name>A0A0A1TPP5_9HYPO</name>
<dbReference type="EMBL" id="CDHN01000005">
    <property type="protein sequence ID" value="CEJ92792.1"/>
    <property type="molecule type" value="Genomic_DNA"/>
</dbReference>
<dbReference type="AlphaFoldDB" id="A0A0A1TPP5"/>
<evidence type="ECO:0000313" key="1">
    <source>
        <dbReference type="EMBL" id="CEJ92792.1"/>
    </source>
</evidence>
<proteinExistence type="predicted"/>
<reference evidence="1 2" key="1">
    <citation type="journal article" date="2015" name="Genome Announc.">
        <title>Draft Genome Sequence and Gene Annotation of the Entomopathogenic Fungus Verticillium hemipterigenum.</title>
        <authorList>
            <person name="Horn F."/>
            <person name="Habel A."/>
            <person name="Scharf D.H."/>
            <person name="Dworschak J."/>
            <person name="Brakhage A.A."/>
            <person name="Guthke R."/>
            <person name="Hertweck C."/>
            <person name="Linde J."/>
        </authorList>
    </citation>
    <scope>NUCLEOTIDE SEQUENCE [LARGE SCALE GENOMIC DNA]</scope>
</reference>
<gene>
    <name evidence="1" type="ORF">VHEMI08422</name>
</gene>
<keyword evidence="2" id="KW-1185">Reference proteome</keyword>
<accession>A0A0A1TPP5</accession>
<evidence type="ECO:0000313" key="2">
    <source>
        <dbReference type="Proteomes" id="UP000039046"/>
    </source>
</evidence>
<sequence length="192" mass="21574">MSSYESESDGTEATAIGDVLPFTFKIAFEVDFLVAQARPGVQYPLIHNEDGQFNELKYVVPARASVDSALHRCALVLGSNGEHLAVHPNGTRIEHIEAQIQVNREHWHVSVSPMARVVLDSPPNYNWLPVRLRTPFLRDRDMIYGRDIHMALGILRNEVRMHVNSTCALRVMMRIGPEPIGLGLAKRLITEV</sequence>